<dbReference type="Pfam" id="PF09835">
    <property type="entry name" value="DUF2062"/>
    <property type="match status" value="1"/>
</dbReference>
<proteinExistence type="predicted"/>
<feature type="domain" description="DUF2062" evidence="2">
    <location>
        <begin position="31"/>
        <end position="159"/>
    </location>
</feature>
<organism evidence="3 4">
    <name type="scientific">Kaistella gelatinilytica</name>
    <dbReference type="NCBI Taxonomy" id="2787636"/>
    <lineage>
        <taxon>Bacteria</taxon>
        <taxon>Pseudomonadati</taxon>
        <taxon>Bacteroidota</taxon>
        <taxon>Flavobacteriia</taxon>
        <taxon>Flavobacteriales</taxon>
        <taxon>Weeksellaceae</taxon>
        <taxon>Chryseobacterium group</taxon>
        <taxon>Kaistella</taxon>
    </lineage>
</organism>
<name>A0ABS0FCN6_9FLAO</name>
<feature type="transmembrane region" description="Helical" evidence="1">
    <location>
        <begin position="84"/>
        <end position="106"/>
    </location>
</feature>
<dbReference type="RefSeq" id="WP_196079980.1">
    <property type="nucleotide sequence ID" value="NZ_JADPVI010000002.1"/>
</dbReference>
<keyword evidence="1" id="KW-1133">Transmembrane helix</keyword>
<keyword evidence="1" id="KW-0472">Membrane</keyword>
<dbReference type="Proteomes" id="UP000660070">
    <property type="component" value="Unassembled WGS sequence"/>
</dbReference>
<accession>A0ABS0FCN6</accession>
<sequence length="161" mass="18659">MKNFIKNTIQSQKVFYRYFRKKGFKRFLKENILESDGSNEVKAKSVALGVFIGLTPLWGFHMVIVLFLASFFKLNKVLSYMSTHVSFPLFIPFIIFLSMIVGAPFVGETNSFEYKNIDFEFAKSHLLQYVVGSFILAIVSSLILGFSTYFILQTFKRNREE</sequence>
<evidence type="ECO:0000313" key="3">
    <source>
        <dbReference type="EMBL" id="MBF8457490.1"/>
    </source>
</evidence>
<feature type="transmembrane region" description="Helical" evidence="1">
    <location>
        <begin position="46"/>
        <end position="72"/>
    </location>
</feature>
<keyword evidence="4" id="KW-1185">Reference proteome</keyword>
<evidence type="ECO:0000256" key="1">
    <source>
        <dbReference type="SAM" id="Phobius"/>
    </source>
</evidence>
<gene>
    <name evidence="3" type="ORF">IV494_09905</name>
</gene>
<evidence type="ECO:0000313" key="4">
    <source>
        <dbReference type="Proteomes" id="UP000660070"/>
    </source>
</evidence>
<dbReference type="InterPro" id="IPR018639">
    <property type="entry name" value="DUF2062"/>
</dbReference>
<feature type="transmembrane region" description="Helical" evidence="1">
    <location>
        <begin position="126"/>
        <end position="152"/>
    </location>
</feature>
<evidence type="ECO:0000259" key="2">
    <source>
        <dbReference type="Pfam" id="PF09835"/>
    </source>
</evidence>
<dbReference type="EMBL" id="JADPVI010000002">
    <property type="protein sequence ID" value="MBF8457490.1"/>
    <property type="molecule type" value="Genomic_DNA"/>
</dbReference>
<keyword evidence="1" id="KW-0812">Transmembrane</keyword>
<reference evidence="3 4" key="1">
    <citation type="submission" date="2020-11" db="EMBL/GenBank/DDBJ databases">
        <title>Kaistella gelatinilytica sp. nov., a flavobacterium isolated from Antarctic Soil.</title>
        <authorList>
            <person name="Li J."/>
        </authorList>
    </citation>
    <scope>NUCLEOTIDE SEQUENCE [LARGE SCALE GENOMIC DNA]</scope>
    <source>
        <strain evidence="3 4">G5-32</strain>
    </source>
</reference>
<protein>
    <submittedName>
        <fullName evidence="3">DUF2062 domain-containing protein</fullName>
    </submittedName>
</protein>
<dbReference type="PANTHER" id="PTHR40547:SF1">
    <property type="entry name" value="SLL0298 PROTEIN"/>
    <property type="match status" value="1"/>
</dbReference>
<comment type="caution">
    <text evidence="3">The sequence shown here is derived from an EMBL/GenBank/DDBJ whole genome shotgun (WGS) entry which is preliminary data.</text>
</comment>
<dbReference type="PANTHER" id="PTHR40547">
    <property type="entry name" value="SLL0298 PROTEIN"/>
    <property type="match status" value="1"/>
</dbReference>